<dbReference type="InterPro" id="IPR036465">
    <property type="entry name" value="vWFA_dom_sf"/>
</dbReference>
<accession>A0A9D2SGX1</accession>
<dbReference type="PANTHER" id="PTHR38730:SF1">
    <property type="entry name" value="SLL7028 PROTEIN"/>
    <property type="match status" value="1"/>
</dbReference>
<reference evidence="3" key="2">
    <citation type="submission" date="2021-04" db="EMBL/GenBank/DDBJ databases">
        <authorList>
            <person name="Gilroy R."/>
        </authorList>
    </citation>
    <scope>NUCLEOTIDE SEQUENCE</scope>
    <source>
        <strain evidence="3">CHK180-15479</strain>
    </source>
</reference>
<evidence type="ECO:0000259" key="2">
    <source>
        <dbReference type="Pfam" id="PF13203"/>
    </source>
</evidence>
<dbReference type="Proteomes" id="UP000823910">
    <property type="component" value="Unassembled WGS sequence"/>
</dbReference>
<feature type="domain" description="Putative metallopeptidase" evidence="2">
    <location>
        <begin position="26"/>
        <end position="129"/>
    </location>
</feature>
<dbReference type="Pfam" id="PF13203">
    <property type="entry name" value="DUF2201_N"/>
    <property type="match status" value="1"/>
</dbReference>
<dbReference type="InterPro" id="IPR025154">
    <property type="entry name" value="Put_metallopeptidase_dom"/>
</dbReference>
<proteinExistence type="predicted"/>
<organism evidence="3 4">
    <name type="scientific">Candidatus Enterocloster excrementipullorum</name>
    <dbReference type="NCBI Taxonomy" id="2838559"/>
    <lineage>
        <taxon>Bacteria</taxon>
        <taxon>Bacillati</taxon>
        <taxon>Bacillota</taxon>
        <taxon>Clostridia</taxon>
        <taxon>Lachnospirales</taxon>
        <taxon>Lachnospiraceae</taxon>
        <taxon>Enterocloster</taxon>
    </lineage>
</organism>
<feature type="domain" description="VWA-like" evidence="1">
    <location>
        <begin position="314"/>
        <end position="453"/>
    </location>
</feature>
<dbReference type="SUPFAM" id="SSF53300">
    <property type="entry name" value="vWA-like"/>
    <property type="match status" value="1"/>
</dbReference>
<dbReference type="InterPro" id="IPR018698">
    <property type="entry name" value="VWA-like_dom"/>
</dbReference>
<dbReference type="EMBL" id="DWWT01000034">
    <property type="protein sequence ID" value="HJC06111.1"/>
    <property type="molecule type" value="Genomic_DNA"/>
</dbReference>
<dbReference type="CDD" id="cd00198">
    <property type="entry name" value="vWFA"/>
    <property type="match status" value="1"/>
</dbReference>
<evidence type="ECO:0000259" key="1">
    <source>
        <dbReference type="Pfam" id="PF09967"/>
    </source>
</evidence>
<sequence>MMDPARSRQLQELEEVELCVRIWTQSRNELYVSMPFLDVAVSSLTFEADWSRAGLAADGRQVLYGPDFLFSLYERGRVLVNRALLHMLLHCLFCHMYTRGGRDKAYWDLACDIAAEWLIDGLLKPCLRVPPSARRRELYLRIRRDLEQRGGAKKQGQVTSATGTPSARETALTAQRIYKILKKMDLDERRMSQLAAEFRVDGHDLWEQGDPQASLPRQNMWQDNREKVQTAMEAMGGEDPGGGEPLLDTLRVENRERYDYRRFLRKFSVLREEVQVDPDSFDYAYYAYGLSLYGNMPLMEPLESREISRIEEFAIVIDTSMSCSGELILRFLEETYDVLSESESYFRRICIHIIQCDDQVRADTVIRDREELRGYMEEFQIQGYGGTDFRPAFAYVTGLKKSGKAPRLRGLIYFTDGKGIYPVQAPPYDAAFVFVESLFSDEGVPPWAMKVVLEEEQIMEYKGRAEQ</sequence>
<dbReference type="Pfam" id="PF09967">
    <property type="entry name" value="DUF2201"/>
    <property type="match status" value="1"/>
</dbReference>
<dbReference type="PANTHER" id="PTHR38730">
    <property type="entry name" value="SLL7028 PROTEIN"/>
    <property type="match status" value="1"/>
</dbReference>
<protein>
    <submittedName>
        <fullName evidence="3">Metallopeptidase</fullName>
    </submittedName>
</protein>
<evidence type="ECO:0000313" key="3">
    <source>
        <dbReference type="EMBL" id="HJC06111.1"/>
    </source>
</evidence>
<name>A0A9D2SGX1_9FIRM</name>
<reference evidence="3" key="1">
    <citation type="journal article" date="2021" name="PeerJ">
        <title>Extensive microbial diversity within the chicken gut microbiome revealed by metagenomics and culture.</title>
        <authorList>
            <person name="Gilroy R."/>
            <person name="Ravi A."/>
            <person name="Getino M."/>
            <person name="Pursley I."/>
            <person name="Horton D.L."/>
            <person name="Alikhan N.F."/>
            <person name="Baker D."/>
            <person name="Gharbi K."/>
            <person name="Hall N."/>
            <person name="Watson M."/>
            <person name="Adriaenssens E.M."/>
            <person name="Foster-Nyarko E."/>
            <person name="Jarju S."/>
            <person name="Secka A."/>
            <person name="Antonio M."/>
            <person name="Oren A."/>
            <person name="Chaudhuri R.R."/>
            <person name="La Ragione R."/>
            <person name="Hildebrand F."/>
            <person name="Pallen M.J."/>
        </authorList>
    </citation>
    <scope>NUCLEOTIDE SEQUENCE</scope>
    <source>
        <strain evidence="3">CHK180-15479</strain>
    </source>
</reference>
<evidence type="ECO:0000313" key="4">
    <source>
        <dbReference type="Proteomes" id="UP000823910"/>
    </source>
</evidence>
<comment type="caution">
    <text evidence="3">The sequence shown here is derived from an EMBL/GenBank/DDBJ whole genome shotgun (WGS) entry which is preliminary data.</text>
</comment>
<gene>
    <name evidence="3" type="ORF">H9704_08140</name>
</gene>
<dbReference type="AlphaFoldDB" id="A0A9D2SGX1"/>